<evidence type="ECO:0000313" key="7">
    <source>
        <dbReference type="EMBL" id="KAF1048824.1"/>
    </source>
</evidence>
<accession>A0A7V8G0Q3</accession>
<dbReference type="GO" id="GO:0005524">
    <property type="term" value="F:ATP binding"/>
    <property type="evidence" value="ECO:0007669"/>
    <property type="project" value="UniProtKB-KW"/>
</dbReference>
<dbReference type="Pfam" id="PF01874">
    <property type="entry name" value="CitG"/>
    <property type="match status" value="1"/>
</dbReference>
<gene>
    <name evidence="7" type="primary">citG</name>
    <name evidence="5" type="synonym">mdcB</name>
    <name evidence="7" type="ORF">GAK35_00090</name>
</gene>
<comment type="catalytic activity">
    <reaction evidence="1 5">
        <text>3'-dephospho-CoA + ATP = 2'-(5''-triphospho-alpha-D-ribosyl)-3'-dephospho-CoA + adenine</text>
        <dbReference type="Rhea" id="RHEA:15117"/>
        <dbReference type="ChEBI" id="CHEBI:16708"/>
        <dbReference type="ChEBI" id="CHEBI:30616"/>
        <dbReference type="ChEBI" id="CHEBI:57328"/>
        <dbReference type="ChEBI" id="CHEBI:61378"/>
        <dbReference type="EC" id="2.4.2.52"/>
    </reaction>
</comment>
<keyword evidence="4 5" id="KW-0067">ATP-binding</keyword>
<evidence type="ECO:0000256" key="3">
    <source>
        <dbReference type="ARBA" id="ARBA00022741"/>
    </source>
</evidence>
<name>A0A7V8G0Q3_9BURK</name>
<evidence type="ECO:0000256" key="4">
    <source>
        <dbReference type="ARBA" id="ARBA00022840"/>
    </source>
</evidence>
<dbReference type="PANTHER" id="PTHR30201:SF2">
    <property type="entry name" value="2-(5''-TRIPHOSPHORIBOSYL)-3'-DEPHOSPHOCOENZYME-A SYNTHASE"/>
    <property type="match status" value="1"/>
</dbReference>
<dbReference type="Gene3D" id="1.10.4200.10">
    <property type="entry name" value="Triphosphoribosyl-dephospho-CoA protein"/>
    <property type="match status" value="2"/>
</dbReference>
<dbReference type="EC" id="2.4.2.52" evidence="5"/>
<dbReference type="Proteomes" id="UP000462435">
    <property type="component" value="Unassembled WGS sequence"/>
</dbReference>
<dbReference type="NCBIfam" id="TIGR03132">
    <property type="entry name" value="malonate_mdcB"/>
    <property type="match status" value="1"/>
</dbReference>
<dbReference type="AlphaFoldDB" id="A0A7V8G0Q3"/>
<evidence type="ECO:0000313" key="8">
    <source>
        <dbReference type="Proteomes" id="UP000462435"/>
    </source>
</evidence>
<evidence type="ECO:0000256" key="6">
    <source>
        <dbReference type="SAM" id="MobiDB-lite"/>
    </source>
</evidence>
<dbReference type="GO" id="GO:0051191">
    <property type="term" value="P:prosthetic group biosynthetic process"/>
    <property type="evidence" value="ECO:0007669"/>
    <property type="project" value="TreeGrafter"/>
</dbReference>
<dbReference type="PANTHER" id="PTHR30201">
    <property type="entry name" value="TRIPHOSPHORIBOSYL-DEPHOSPHO-COA SYNTHASE"/>
    <property type="match status" value="1"/>
</dbReference>
<comment type="caution">
    <text evidence="7">The sequence shown here is derived from an EMBL/GenBank/DDBJ whole genome shotgun (WGS) entry which is preliminary data.</text>
</comment>
<comment type="similarity">
    <text evidence="5">Belongs to the CitG/MdcB family.</text>
</comment>
<organism evidence="7 8">
    <name type="scientific">Herbaspirillum frisingense</name>
    <dbReference type="NCBI Taxonomy" id="92645"/>
    <lineage>
        <taxon>Bacteria</taxon>
        <taxon>Pseudomonadati</taxon>
        <taxon>Pseudomonadota</taxon>
        <taxon>Betaproteobacteria</taxon>
        <taxon>Burkholderiales</taxon>
        <taxon>Oxalobacteraceae</taxon>
        <taxon>Herbaspirillum</taxon>
    </lineage>
</organism>
<dbReference type="InterPro" id="IPR002736">
    <property type="entry name" value="CitG"/>
</dbReference>
<dbReference type="InterPro" id="IPR017555">
    <property type="entry name" value="TriPribosyl-deP-CoA_syn"/>
</dbReference>
<evidence type="ECO:0000256" key="2">
    <source>
        <dbReference type="ARBA" id="ARBA00022679"/>
    </source>
</evidence>
<proteinExistence type="inferred from homology"/>
<protein>
    <recommendedName>
        <fullName evidence="5">Probable 2-(5''-triphosphoribosyl)-3'-dephosphocoenzyme-A synthase</fullName>
        <shortName evidence="5">2-(5''-triphosphoribosyl)-3'-dephospho-CoA synthase</shortName>
        <ecNumber evidence="5">2.4.2.52</ecNumber>
    </recommendedName>
</protein>
<keyword evidence="3 5" id="KW-0547">Nucleotide-binding</keyword>
<sequence>MRGLTTSASEARGDQHAALAPAPHYTRKRREARDNRQFCRTLARLALRSLHQELTLYPKPGLVSLVDNGSHADMTAATFMRSLFSLRHYFFRIAEAGMQGAPFRQLQRLAITAEERMLRATGGINTHRGAIFALGMLCAAMAYCRGRGMPLTAPAIRATLLIQWGDALARHTRSEPVSQAWSHGQRVAAAHAVGGAREEGALGFPSVFEVALPRLHATLAQGRGWHDAKIDALFALMGHISDTNVYHRGGAGGAALVRERSAGFLAAGGTGHPDWRAAALACHRDFVARRLSPGGAADLLAAACLVHQGCALGSANLAQSQRKG</sequence>
<reference evidence="8" key="1">
    <citation type="journal article" date="2020" name="MBio">
        <title>Horizontal gene transfer to a defensive symbiont with a reduced genome amongst a multipartite beetle microbiome.</title>
        <authorList>
            <person name="Waterworth S.C."/>
            <person name="Florez L.V."/>
            <person name="Rees E.R."/>
            <person name="Hertweck C."/>
            <person name="Kaltenpoth M."/>
            <person name="Kwan J.C."/>
        </authorList>
    </citation>
    <scope>NUCLEOTIDE SEQUENCE [LARGE SCALE GENOMIC DNA]</scope>
</reference>
<dbReference type="EMBL" id="WNDX01000002">
    <property type="protein sequence ID" value="KAF1048824.1"/>
    <property type="molecule type" value="Genomic_DNA"/>
</dbReference>
<feature type="region of interest" description="Disordered" evidence="6">
    <location>
        <begin position="1"/>
        <end position="33"/>
    </location>
</feature>
<dbReference type="GO" id="GO:0046917">
    <property type="term" value="F:triphosphoribosyl-dephospho-CoA synthase activity"/>
    <property type="evidence" value="ECO:0007669"/>
    <property type="project" value="UniProtKB-UniRule"/>
</dbReference>
<dbReference type="HAMAP" id="MF_01883">
    <property type="entry name" value="MdcB"/>
    <property type="match status" value="1"/>
</dbReference>
<keyword evidence="2 5" id="KW-0808">Transferase</keyword>
<evidence type="ECO:0000256" key="5">
    <source>
        <dbReference type="HAMAP-Rule" id="MF_01883"/>
    </source>
</evidence>
<comment type="function">
    <text evidence="5">Involved in the formation of 2-(5''-phosphoribosyl)-3'-dephosphocoenzyme-A, the prosthetic group of the acyl-carrier protein of the malonate decarboxylase.</text>
</comment>
<evidence type="ECO:0000256" key="1">
    <source>
        <dbReference type="ARBA" id="ARBA00001210"/>
    </source>
</evidence>